<reference evidence="19" key="1">
    <citation type="journal article" date="2021" name="Genome Biol. Evol.">
        <title>A High-Quality Reference Genome for a Parasitic Bivalve with Doubly Uniparental Inheritance (Bivalvia: Unionida).</title>
        <authorList>
            <person name="Smith C.H."/>
        </authorList>
    </citation>
    <scope>NUCLEOTIDE SEQUENCE</scope>
    <source>
        <strain evidence="19">CHS0354</strain>
    </source>
</reference>
<evidence type="ECO:0000256" key="10">
    <source>
        <dbReference type="ARBA" id="ARBA00022840"/>
    </source>
</evidence>
<evidence type="ECO:0000256" key="1">
    <source>
        <dbReference type="ARBA" id="ARBA00004479"/>
    </source>
</evidence>
<evidence type="ECO:0000256" key="3">
    <source>
        <dbReference type="ARBA" id="ARBA00012401"/>
    </source>
</evidence>
<keyword evidence="10 14" id="KW-0067">ATP-binding</keyword>
<evidence type="ECO:0000313" key="20">
    <source>
        <dbReference type="Proteomes" id="UP001195483"/>
    </source>
</evidence>
<keyword evidence="6 16" id="KW-0812">Transmembrane</keyword>
<dbReference type="InterPro" id="IPR000719">
    <property type="entry name" value="Prot_kinase_dom"/>
</dbReference>
<dbReference type="InterPro" id="IPR017441">
    <property type="entry name" value="Protein_kinase_ATP_BS"/>
</dbReference>
<evidence type="ECO:0000256" key="13">
    <source>
        <dbReference type="ARBA" id="ARBA00023170"/>
    </source>
</evidence>
<sequence length="457" mass="52298">MRNPNGTNERLCSCSNNCNYDRNICLTNYKCYAELNQTTGTKILGCDSINLKCQKRETVCCDYPNFCNSNIRFAETGKAGDGPNTPLISATAPVSVFVVIGFLLAAAKIFSKWRQAREKREAEKQRQRMFNDYKLYLDTVSSGTSSGLPFLVQRTVANEITLLERIGRGRYGEVWMGRYHNENIAVKVYSSKDEVGWRRETEIYNSYQIRHENILTYYASDVCSRQSFTQLWLVVQYHKDGSLYSYLQSNPVTYRQMAIMCHSVAAGLVYLHQDVVGSPGKPAIVHRDMKSKNVLVKSDLTCCICDLEHAIAYTVDWDFREESVNIKVGTKRYMSPELLDSTIRTSFSSFKASDIYSFSLVLWEIVMRCIISGMAENHNVPYWNIVSSDPSYEEMHQTVVINQIRPMIPKRIMAESSLKGILTIIKECWRQNPLARLTALNVKKKLQKMVESSEKET</sequence>
<reference evidence="19" key="3">
    <citation type="submission" date="2023-05" db="EMBL/GenBank/DDBJ databases">
        <authorList>
            <person name="Smith C.H."/>
        </authorList>
    </citation>
    <scope>NUCLEOTIDE SEQUENCE</scope>
    <source>
        <strain evidence="19">CHS0354</strain>
        <tissue evidence="19">Mantle</tissue>
    </source>
</reference>
<keyword evidence="11 16" id="KW-1133">Transmembrane helix</keyword>
<dbReference type="EMBL" id="JAEAOA010001917">
    <property type="protein sequence ID" value="KAK3595991.1"/>
    <property type="molecule type" value="Genomic_DNA"/>
</dbReference>
<evidence type="ECO:0000256" key="4">
    <source>
        <dbReference type="ARBA" id="ARBA00022527"/>
    </source>
</evidence>
<dbReference type="GO" id="GO:0004675">
    <property type="term" value="F:transmembrane receptor protein serine/threonine kinase activity"/>
    <property type="evidence" value="ECO:0007669"/>
    <property type="project" value="UniProtKB-EC"/>
</dbReference>
<accession>A0AAE0SQJ2</accession>
<keyword evidence="5" id="KW-0808">Transferase</keyword>
<comment type="caution">
    <text evidence="19">The sequence shown here is derived from an EMBL/GenBank/DDBJ whole genome shotgun (WGS) entry which is preliminary data.</text>
</comment>
<dbReference type="SMART" id="SM00220">
    <property type="entry name" value="S_TKc"/>
    <property type="match status" value="1"/>
</dbReference>
<dbReference type="PROSITE" id="PS00108">
    <property type="entry name" value="PROTEIN_KINASE_ST"/>
    <property type="match status" value="1"/>
</dbReference>
<organism evidence="19 20">
    <name type="scientific">Potamilus streckersoni</name>
    <dbReference type="NCBI Taxonomy" id="2493646"/>
    <lineage>
        <taxon>Eukaryota</taxon>
        <taxon>Metazoa</taxon>
        <taxon>Spiralia</taxon>
        <taxon>Lophotrochozoa</taxon>
        <taxon>Mollusca</taxon>
        <taxon>Bivalvia</taxon>
        <taxon>Autobranchia</taxon>
        <taxon>Heteroconchia</taxon>
        <taxon>Palaeoheterodonta</taxon>
        <taxon>Unionida</taxon>
        <taxon>Unionoidea</taxon>
        <taxon>Unionidae</taxon>
        <taxon>Ambleminae</taxon>
        <taxon>Lampsilini</taxon>
        <taxon>Potamilus</taxon>
    </lineage>
</organism>
<evidence type="ECO:0000256" key="14">
    <source>
        <dbReference type="PROSITE-ProRule" id="PRU10141"/>
    </source>
</evidence>
<dbReference type="InterPro" id="IPR008271">
    <property type="entry name" value="Ser/Thr_kinase_AS"/>
</dbReference>
<evidence type="ECO:0000256" key="8">
    <source>
        <dbReference type="ARBA" id="ARBA00022741"/>
    </source>
</evidence>
<dbReference type="SMART" id="SM00467">
    <property type="entry name" value="GS"/>
    <property type="match status" value="1"/>
</dbReference>
<name>A0AAE0SQJ2_9BIVA</name>
<keyword evidence="4 15" id="KW-0723">Serine/threonine-protein kinase</keyword>
<comment type="similarity">
    <text evidence="2">Belongs to the protein kinase superfamily. TKL Ser/Thr protein kinase family. TGFB receptor subfamily.</text>
</comment>
<keyword evidence="8 14" id="KW-0547">Nucleotide-binding</keyword>
<evidence type="ECO:0000256" key="16">
    <source>
        <dbReference type="SAM" id="Phobius"/>
    </source>
</evidence>
<dbReference type="EC" id="2.7.11.30" evidence="3"/>
<evidence type="ECO:0000256" key="15">
    <source>
        <dbReference type="RuleBase" id="RU000304"/>
    </source>
</evidence>
<evidence type="ECO:0000256" key="2">
    <source>
        <dbReference type="ARBA" id="ARBA00009605"/>
    </source>
</evidence>
<dbReference type="PROSITE" id="PS50011">
    <property type="entry name" value="PROTEIN_KINASE_DOM"/>
    <property type="match status" value="1"/>
</dbReference>
<dbReference type="PROSITE" id="PS51256">
    <property type="entry name" value="GS"/>
    <property type="match status" value="1"/>
</dbReference>
<dbReference type="AlphaFoldDB" id="A0AAE0SQJ2"/>
<keyword evidence="12 16" id="KW-0472">Membrane</keyword>
<evidence type="ECO:0000256" key="9">
    <source>
        <dbReference type="ARBA" id="ARBA00022777"/>
    </source>
</evidence>
<reference evidence="19" key="2">
    <citation type="journal article" date="2021" name="Genome Biol. Evol.">
        <title>Developing a high-quality reference genome for a parasitic bivalve with doubly uniparental inheritance (Bivalvia: Unionida).</title>
        <authorList>
            <person name="Smith C.H."/>
        </authorList>
    </citation>
    <scope>NUCLEOTIDE SEQUENCE</scope>
    <source>
        <strain evidence="19">CHS0354</strain>
        <tissue evidence="19">Mantle</tissue>
    </source>
</reference>
<keyword evidence="9" id="KW-0418">Kinase</keyword>
<dbReference type="Gene3D" id="1.10.510.10">
    <property type="entry name" value="Transferase(Phosphotransferase) domain 1"/>
    <property type="match status" value="1"/>
</dbReference>
<dbReference type="Proteomes" id="UP001195483">
    <property type="component" value="Unassembled WGS sequence"/>
</dbReference>
<dbReference type="Gene3D" id="3.30.200.20">
    <property type="entry name" value="Phosphorylase Kinase, domain 1"/>
    <property type="match status" value="1"/>
</dbReference>
<keyword evidence="7" id="KW-0732">Signal</keyword>
<evidence type="ECO:0000256" key="11">
    <source>
        <dbReference type="ARBA" id="ARBA00022989"/>
    </source>
</evidence>
<dbReference type="InterPro" id="IPR000333">
    <property type="entry name" value="TGFB_receptor"/>
</dbReference>
<dbReference type="SUPFAM" id="SSF56112">
    <property type="entry name" value="Protein kinase-like (PK-like)"/>
    <property type="match status" value="1"/>
</dbReference>
<dbReference type="GO" id="GO:0043235">
    <property type="term" value="C:receptor complex"/>
    <property type="evidence" value="ECO:0007669"/>
    <property type="project" value="TreeGrafter"/>
</dbReference>
<comment type="subcellular location">
    <subcellularLocation>
        <location evidence="1">Membrane</location>
        <topology evidence="1">Single-pass type I membrane protein</topology>
    </subcellularLocation>
</comment>
<dbReference type="InterPro" id="IPR003605">
    <property type="entry name" value="GS_dom"/>
</dbReference>
<dbReference type="InterPro" id="IPR011009">
    <property type="entry name" value="Kinase-like_dom_sf"/>
</dbReference>
<proteinExistence type="inferred from homology"/>
<dbReference type="GO" id="GO:0005524">
    <property type="term" value="F:ATP binding"/>
    <property type="evidence" value="ECO:0007669"/>
    <property type="project" value="UniProtKB-UniRule"/>
</dbReference>
<keyword evidence="13" id="KW-0675">Receptor</keyword>
<feature type="binding site" evidence="14">
    <location>
        <position position="187"/>
    </location>
    <ligand>
        <name>ATP</name>
        <dbReference type="ChEBI" id="CHEBI:30616"/>
    </ligand>
</feature>
<dbReference type="GO" id="GO:0071363">
    <property type="term" value="P:cellular response to growth factor stimulus"/>
    <property type="evidence" value="ECO:0007669"/>
    <property type="project" value="TreeGrafter"/>
</dbReference>
<evidence type="ECO:0000259" key="18">
    <source>
        <dbReference type="PROSITE" id="PS51256"/>
    </source>
</evidence>
<keyword evidence="20" id="KW-1185">Reference proteome</keyword>
<dbReference type="PANTHER" id="PTHR23255">
    <property type="entry name" value="TRANSFORMING GROWTH FACTOR-BETA RECEPTOR TYPE I AND II"/>
    <property type="match status" value="1"/>
</dbReference>
<evidence type="ECO:0000256" key="6">
    <source>
        <dbReference type="ARBA" id="ARBA00022692"/>
    </source>
</evidence>
<gene>
    <name evidence="19" type="ORF">CHS0354_032506</name>
</gene>
<evidence type="ECO:0000256" key="7">
    <source>
        <dbReference type="ARBA" id="ARBA00022729"/>
    </source>
</evidence>
<feature type="domain" description="GS" evidence="18">
    <location>
        <begin position="124"/>
        <end position="159"/>
    </location>
</feature>
<feature type="transmembrane region" description="Helical" evidence="16">
    <location>
        <begin position="87"/>
        <end position="110"/>
    </location>
</feature>
<evidence type="ECO:0000256" key="12">
    <source>
        <dbReference type="ARBA" id="ARBA00023136"/>
    </source>
</evidence>
<dbReference type="Pfam" id="PF08515">
    <property type="entry name" value="TGF_beta_GS"/>
    <property type="match status" value="1"/>
</dbReference>
<dbReference type="InterPro" id="IPR001245">
    <property type="entry name" value="Ser-Thr/Tyr_kinase_cat_dom"/>
</dbReference>
<dbReference type="GO" id="GO:0005886">
    <property type="term" value="C:plasma membrane"/>
    <property type="evidence" value="ECO:0007669"/>
    <property type="project" value="TreeGrafter"/>
</dbReference>
<evidence type="ECO:0000259" key="17">
    <source>
        <dbReference type="PROSITE" id="PS50011"/>
    </source>
</evidence>
<dbReference type="Pfam" id="PF07714">
    <property type="entry name" value="PK_Tyr_Ser-Thr"/>
    <property type="match status" value="1"/>
</dbReference>
<protein>
    <recommendedName>
        <fullName evidence="3">receptor protein serine/threonine kinase</fullName>
        <ecNumber evidence="3">2.7.11.30</ecNumber>
    </recommendedName>
</protein>
<dbReference type="PROSITE" id="PS00107">
    <property type="entry name" value="PROTEIN_KINASE_ATP"/>
    <property type="match status" value="1"/>
</dbReference>
<evidence type="ECO:0000313" key="19">
    <source>
        <dbReference type="EMBL" id="KAK3595991.1"/>
    </source>
</evidence>
<feature type="domain" description="Protein kinase" evidence="17">
    <location>
        <begin position="160"/>
        <end position="450"/>
    </location>
</feature>
<evidence type="ECO:0000256" key="5">
    <source>
        <dbReference type="ARBA" id="ARBA00022679"/>
    </source>
</evidence>
<dbReference type="PANTHER" id="PTHR23255:SF72">
    <property type="entry name" value="RECEPTOR PROTEIN SERINE_THREONINE KINASE"/>
    <property type="match status" value="1"/>
</dbReference>